<proteinExistence type="predicted"/>
<comment type="caution">
    <text evidence="2">The sequence shown here is derived from an EMBL/GenBank/DDBJ whole genome shotgun (WGS) entry which is preliminary data.</text>
</comment>
<dbReference type="PRINTS" id="PR00469">
    <property type="entry name" value="PNDRDTASEII"/>
</dbReference>
<dbReference type="EMBL" id="BART01003434">
    <property type="protein sequence ID" value="GAG56611.1"/>
    <property type="molecule type" value="Genomic_DNA"/>
</dbReference>
<dbReference type="Pfam" id="PF07992">
    <property type="entry name" value="Pyr_redox_2"/>
    <property type="match status" value="1"/>
</dbReference>
<reference evidence="2" key="1">
    <citation type="journal article" date="2014" name="Front. Microbiol.">
        <title>High frequency of phylogenetically diverse reductive dehalogenase-homologous genes in deep subseafloor sedimentary metagenomes.</title>
        <authorList>
            <person name="Kawai M."/>
            <person name="Futagami T."/>
            <person name="Toyoda A."/>
            <person name="Takaki Y."/>
            <person name="Nishi S."/>
            <person name="Hori S."/>
            <person name="Arai W."/>
            <person name="Tsubouchi T."/>
            <person name="Morono Y."/>
            <person name="Uchiyama I."/>
            <person name="Ito T."/>
            <person name="Fujiyama A."/>
            <person name="Inagaki F."/>
            <person name="Takami H."/>
        </authorList>
    </citation>
    <scope>NUCLEOTIDE SEQUENCE</scope>
    <source>
        <strain evidence="2">Expedition CK06-06</strain>
    </source>
</reference>
<dbReference type="PANTHER" id="PTHR42783">
    <property type="entry name" value="GLUTAMATE SYNTHASE [NADPH] SMALL CHAIN"/>
    <property type="match status" value="1"/>
</dbReference>
<dbReference type="InterPro" id="IPR036188">
    <property type="entry name" value="FAD/NAD-bd_sf"/>
</dbReference>
<dbReference type="GO" id="GO:0016491">
    <property type="term" value="F:oxidoreductase activity"/>
    <property type="evidence" value="ECO:0007669"/>
    <property type="project" value="InterPro"/>
</dbReference>
<organism evidence="2">
    <name type="scientific">marine sediment metagenome</name>
    <dbReference type="NCBI Taxonomy" id="412755"/>
    <lineage>
        <taxon>unclassified sequences</taxon>
        <taxon>metagenomes</taxon>
        <taxon>ecological metagenomes</taxon>
    </lineage>
</organism>
<name>X1A8T7_9ZZZZ</name>
<feature type="domain" description="FAD/NAD(P)-binding" evidence="1">
    <location>
        <begin position="32"/>
        <end position="243"/>
    </location>
</feature>
<dbReference type="PRINTS" id="PR00368">
    <property type="entry name" value="FADPNR"/>
</dbReference>
<feature type="non-terminal residue" evidence="2">
    <location>
        <position position="1"/>
    </location>
</feature>
<feature type="non-terminal residue" evidence="2">
    <location>
        <position position="362"/>
    </location>
</feature>
<protein>
    <recommendedName>
        <fullName evidence="1">FAD/NAD(P)-binding domain-containing protein</fullName>
    </recommendedName>
</protein>
<accession>X1A8T7</accession>
<evidence type="ECO:0000259" key="1">
    <source>
        <dbReference type="Pfam" id="PF07992"/>
    </source>
</evidence>
<dbReference type="AlphaFoldDB" id="X1A8T7"/>
<dbReference type="InterPro" id="IPR023753">
    <property type="entry name" value="FAD/NAD-binding_dom"/>
</dbReference>
<sequence>VLEEEISYVQQLGVEILNNQLITNPSELLTKGFSAVFVGTGASSSRKLRIEGEDAKGVFHSLEFLDDINMDKKVKLGKRVVVIGGGNAAIDSARISLRIGASEVSIVYRRSREEMPAIETEIEDAEHEGIDLKILSSPVKIIEEDGKVIGLRCIRMELGEPDASGRRRPVPIPDSEFELEIDSIVVAIGQGIDADDYFSDLEYTEWGLIQTDSQSHQTSVQGVFAGGDAVSGPATVVKAVGAGKKAADSINQYLRGETVSQEITTSGTIVATVAADKAQAKEDQRATMPVLEPETRATTFDEVELGFNDTISATEAGRCINCSISNMDVTVYGGRIDPEANKPLVKKFLQDEAERGTILALV</sequence>
<gene>
    <name evidence="2" type="ORF">S01H4_09476</name>
</gene>
<dbReference type="SUPFAM" id="SSF51905">
    <property type="entry name" value="FAD/NAD(P)-binding domain"/>
    <property type="match status" value="2"/>
</dbReference>
<evidence type="ECO:0000313" key="2">
    <source>
        <dbReference type="EMBL" id="GAG56611.1"/>
    </source>
</evidence>
<dbReference type="Gene3D" id="3.50.50.60">
    <property type="entry name" value="FAD/NAD(P)-binding domain"/>
    <property type="match status" value="1"/>
</dbReference>
<dbReference type="PANTHER" id="PTHR42783:SF3">
    <property type="entry name" value="GLUTAMATE SYNTHASE [NADPH] SMALL CHAIN-RELATED"/>
    <property type="match status" value="1"/>
</dbReference>